<protein>
    <recommendedName>
        <fullName evidence="1">N-acetylmuramoyl-L-alanine amidase domain-containing protein</fullName>
    </recommendedName>
</protein>
<feature type="domain" description="N-acetylmuramoyl-L-alanine amidase" evidence="1">
    <location>
        <begin position="10"/>
        <end position="157"/>
    </location>
</feature>
<name>A0A2S8JB40_RHOOP</name>
<sequence>MKEIDQTGVSPNTSGRYGAKVRLFVCHTQEGPGTAQSLANYLQNASSQVSYHYSIDNQTCIDVVDTDRASWSVLDANGYTINICFAGSRASQSRQVWLDNYGAAIDYAAFLFVQDAKKYGIDARTLSWDEIRAGRSGGTDHYGITKGLGIGDHTDCGPNFPWDVYSTAIAKHAKGTAAPAPVAVPNAIDVQYKATPWLGAKLTTTLEESCPDGRGRFARYEHGFIYWTAATGARPIPTHLLETYGELGYEAGALGYPVNFHTVLPDGDVQAFERGVLYRKYGQPGYFVTGRIGDRWMRSGFENGPFGWPVSNEYPTEDGSGRIQDFEHGRIVWSPDGTVALQPVDGPDEIIPDRH</sequence>
<dbReference type="InterPro" id="IPR036505">
    <property type="entry name" value="Amidase/PGRP_sf"/>
</dbReference>
<dbReference type="Pfam" id="PF08310">
    <property type="entry name" value="LGFP"/>
    <property type="match status" value="3"/>
</dbReference>
<dbReference type="GO" id="GO:0009253">
    <property type="term" value="P:peptidoglycan catabolic process"/>
    <property type="evidence" value="ECO:0007669"/>
    <property type="project" value="InterPro"/>
</dbReference>
<dbReference type="Gene3D" id="3.40.80.10">
    <property type="entry name" value="Peptidoglycan recognition protein-like"/>
    <property type="match status" value="1"/>
</dbReference>
<dbReference type="EMBL" id="PUIO01000015">
    <property type="protein sequence ID" value="PQP24173.1"/>
    <property type="molecule type" value="Genomic_DNA"/>
</dbReference>
<dbReference type="InterPro" id="IPR013207">
    <property type="entry name" value="LGFP"/>
</dbReference>
<dbReference type="SMART" id="SM00644">
    <property type="entry name" value="Ami_2"/>
    <property type="match status" value="1"/>
</dbReference>
<organism evidence="2 3">
    <name type="scientific">Rhodococcus opacus</name>
    <name type="common">Nocardia opaca</name>
    <dbReference type="NCBI Taxonomy" id="37919"/>
    <lineage>
        <taxon>Bacteria</taxon>
        <taxon>Bacillati</taxon>
        <taxon>Actinomycetota</taxon>
        <taxon>Actinomycetes</taxon>
        <taxon>Mycobacteriales</taxon>
        <taxon>Nocardiaceae</taxon>
        <taxon>Rhodococcus</taxon>
    </lineage>
</organism>
<evidence type="ECO:0000259" key="1">
    <source>
        <dbReference type="SMART" id="SM00644"/>
    </source>
</evidence>
<dbReference type="SUPFAM" id="SSF55846">
    <property type="entry name" value="N-acetylmuramoyl-L-alanine amidase-like"/>
    <property type="match status" value="1"/>
</dbReference>
<dbReference type="InterPro" id="IPR002502">
    <property type="entry name" value="Amidase_domain"/>
</dbReference>
<dbReference type="GO" id="GO:0008745">
    <property type="term" value="F:N-acetylmuramoyl-L-alanine amidase activity"/>
    <property type="evidence" value="ECO:0007669"/>
    <property type="project" value="InterPro"/>
</dbReference>
<evidence type="ECO:0000313" key="2">
    <source>
        <dbReference type="EMBL" id="PQP24173.1"/>
    </source>
</evidence>
<dbReference type="Pfam" id="PF01510">
    <property type="entry name" value="Amidase_2"/>
    <property type="match status" value="1"/>
</dbReference>
<gene>
    <name evidence="2" type="ORF">C5613_14935</name>
</gene>
<accession>A0A2S8JB40</accession>
<evidence type="ECO:0000313" key="3">
    <source>
        <dbReference type="Proteomes" id="UP000239290"/>
    </source>
</evidence>
<proteinExistence type="predicted"/>
<comment type="caution">
    <text evidence="2">The sequence shown here is derived from an EMBL/GenBank/DDBJ whole genome shotgun (WGS) entry which is preliminary data.</text>
</comment>
<dbReference type="RefSeq" id="WP_105415331.1">
    <property type="nucleotide sequence ID" value="NZ_PUIO01000015.1"/>
</dbReference>
<reference evidence="3" key="1">
    <citation type="submission" date="2018-02" db="EMBL/GenBank/DDBJ databases">
        <title>Draft genome sequencing of Rhodococcus opacus KU647198.</title>
        <authorList>
            <person name="Zheng B.-X."/>
        </authorList>
    </citation>
    <scope>NUCLEOTIDE SEQUENCE [LARGE SCALE GENOMIC DNA]</scope>
    <source>
        <strain evidence="3">04-OD7</strain>
    </source>
</reference>
<dbReference type="AlphaFoldDB" id="A0A2S8JB40"/>
<dbReference type="Proteomes" id="UP000239290">
    <property type="component" value="Unassembled WGS sequence"/>
</dbReference>